<sequence>IAAPRRCPNRYTMGVAYIPVPSKGVTQRLAPFPSATSCAQASPCLDCLLVSLPMGVTLPQLPSVTSVDKGVA</sequence>
<evidence type="ECO:0000313" key="1">
    <source>
        <dbReference type="EMBL" id="CAK9139027.1"/>
    </source>
</evidence>
<keyword evidence="2" id="KW-1185">Reference proteome</keyword>
<organism evidence="1 2">
    <name type="scientific">Ilex paraguariensis</name>
    <name type="common">yerba mate</name>
    <dbReference type="NCBI Taxonomy" id="185542"/>
    <lineage>
        <taxon>Eukaryota</taxon>
        <taxon>Viridiplantae</taxon>
        <taxon>Streptophyta</taxon>
        <taxon>Embryophyta</taxon>
        <taxon>Tracheophyta</taxon>
        <taxon>Spermatophyta</taxon>
        <taxon>Magnoliopsida</taxon>
        <taxon>eudicotyledons</taxon>
        <taxon>Gunneridae</taxon>
        <taxon>Pentapetalae</taxon>
        <taxon>asterids</taxon>
        <taxon>campanulids</taxon>
        <taxon>Aquifoliales</taxon>
        <taxon>Aquifoliaceae</taxon>
        <taxon>Ilex</taxon>
    </lineage>
</organism>
<protein>
    <submittedName>
        <fullName evidence="1">Uncharacterized protein</fullName>
    </submittedName>
</protein>
<reference evidence="1 2" key="1">
    <citation type="submission" date="2024-02" db="EMBL/GenBank/DDBJ databases">
        <authorList>
            <person name="Vignale AGUSTIN F."/>
            <person name="Sosa J E."/>
            <person name="Modenutti C."/>
        </authorList>
    </citation>
    <scope>NUCLEOTIDE SEQUENCE [LARGE SCALE GENOMIC DNA]</scope>
</reference>
<dbReference type="AlphaFoldDB" id="A0ABC8R2U3"/>
<accession>A0ABC8R2U3</accession>
<dbReference type="EMBL" id="CAUOFW020000928">
    <property type="protein sequence ID" value="CAK9139027.1"/>
    <property type="molecule type" value="Genomic_DNA"/>
</dbReference>
<feature type="non-terminal residue" evidence="1">
    <location>
        <position position="1"/>
    </location>
</feature>
<evidence type="ECO:0000313" key="2">
    <source>
        <dbReference type="Proteomes" id="UP001642360"/>
    </source>
</evidence>
<comment type="caution">
    <text evidence="1">The sequence shown here is derived from an EMBL/GenBank/DDBJ whole genome shotgun (WGS) entry which is preliminary data.</text>
</comment>
<name>A0ABC8R2U3_9AQUA</name>
<gene>
    <name evidence="1" type="ORF">ILEXP_LOCUS6382</name>
</gene>
<proteinExistence type="predicted"/>
<dbReference type="Proteomes" id="UP001642360">
    <property type="component" value="Unassembled WGS sequence"/>
</dbReference>